<dbReference type="InterPro" id="IPR002624">
    <property type="entry name" value="DCK/DGK"/>
</dbReference>
<feature type="binding site" evidence="4">
    <location>
        <begin position="177"/>
        <end position="179"/>
    </location>
    <ligand>
        <name>ATP</name>
        <dbReference type="ChEBI" id="CHEBI:30616"/>
    </ligand>
</feature>
<feature type="binding site" evidence="3">
    <location>
        <position position="42"/>
    </location>
    <ligand>
        <name>substrate</name>
    </ligand>
</feature>
<evidence type="ECO:0000313" key="7">
    <source>
        <dbReference type="Proteomes" id="UP000286235"/>
    </source>
</evidence>
<evidence type="ECO:0000256" key="2">
    <source>
        <dbReference type="PIRSR" id="PIRSR000705-1"/>
    </source>
</evidence>
<dbReference type="InterPro" id="IPR027417">
    <property type="entry name" value="P-loop_NTPase"/>
</dbReference>
<dbReference type="CDD" id="cd01673">
    <property type="entry name" value="dNK"/>
    <property type="match status" value="1"/>
</dbReference>
<dbReference type="GO" id="GO:0005737">
    <property type="term" value="C:cytoplasm"/>
    <property type="evidence" value="ECO:0007669"/>
    <property type="project" value="TreeGrafter"/>
</dbReference>
<feature type="binding site" evidence="4">
    <location>
        <begin position="6"/>
        <end position="14"/>
    </location>
    <ligand>
        <name>ATP</name>
        <dbReference type="ChEBI" id="CHEBI:30616"/>
    </ligand>
</feature>
<dbReference type="PANTHER" id="PTHR10513:SF35">
    <property type="entry name" value="DEOXYADENOSINE KINASE"/>
    <property type="match status" value="1"/>
</dbReference>
<dbReference type="InterPro" id="IPR031314">
    <property type="entry name" value="DNK_dom"/>
</dbReference>
<dbReference type="GO" id="GO:0005524">
    <property type="term" value="F:ATP binding"/>
    <property type="evidence" value="ECO:0007669"/>
    <property type="project" value="UniProtKB-KW"/>
</dbReference>
<keyword evidence="6" id="KW-0808">Transferase</keyword>
<gene>
    <name evidence="6" type="ORF">Cdeb_01240</name>
</gene>
<keyword evidence="4" id="KW-0067">ATP-binding</keyword>
<dbReference type="RefSeq" id="WP_259462774.1">
    <property type="nucleotide sequence ID" value="NZ_AZRV01000035.1"/>
</dbReference>
<dbReference type="SUPFAM" id="SSF52540">
    <property type="entry name" value="P-loop containing nucleoside triphosphate hydrolases"/>
    <property type="match status" value="1"/>
</dbReference>
<evidence type="ECO:0000256" key="3">
    <source>
        <dbReference type="PIRSR" id="PIRSR000705-2"/>
    </source>
</evidence>
<dbReference type="EMBL" id="AZRV01000035">
    <property type="protein sequence ID" value="RKO61769.1"/>
    <property type="molecule type" value="Genomic_DNA"/>
</dbReference>
<keyword evidence="7" id="KW-1185">Reference proteome</keyword>
<proteinExistence type="inferred from homology"/>
<dbReference type="Pfam" id="PF01712">
    <property type="entry name" value="dNK"/>
    <property type="match status" value="1"/>
</dbReference>
<dbReference type="PANTHER" id="PTHR10513">
    <property type="entry name" value="DEOXYNUCLEOSIDE KINASE"/>
    <property type="match status" value="1"/>
</dbReference>
<dbReference type="PIRSF" id="PIRSF000705">
    <property type="entry name" value="DNK"/>
    <property type="match status" value="1"/>
</dbReference>
<evidence type="ECO:0000259" key="5">
    <source>
        <dbReference type="Pfam" id="PF01712"/>
    </source>
</evidence>
<dbReference type="Proteomes" id="UP000286235">
    <property type="component" value="Unassembled WGS sequence"/>
</dbReference>
<dbReference type="EC" id="2.7.1.76" evidence="6"/>
<comment type="caution">
    <text evidence="6">The sequence shown here is derived from an EMBL/GenBank/DDBJ whole genome shotgun (WGS) entry which is preliminary data.</text>
</comment>
<dbReference type="GO" id="GO:0004136">
    <property type="term" value="F:deoxyadenosine kinase activity"/>
    <property type="evidence" value="ECO:0007669"/>
    <property type="project" value="UniProtKB-EC"/>
</dbReference>
<feature type="binding site" evidence="3">
    <location>
        <position position="82"/>
    </location>
    <ligand>
        <name>substrate</name>
    </ligand>
</feature>
<feature type="binding site" evidence="3">
    <location>
        <position position="30"/>
    </location>
    <ligand>
        <name>substrate</name>
    </ligand>
</feature>
<evidence type="ECO:0000313" key="6">
    <source>
        <dbReference type="EMBL" id="RKO61769.1"/>
    </source>
</evidence>
<name>A0A420VDU4_9BACI</name>
<keyword evidence="4" id="KW-0547">Nucleotide-binding</keyword>
<evidence type="ECO:0000256" key="1">
    <source>
        <dbReference type="ARBA" id="ARBA00007420"/>
    </source>
</evidence>
<dbReference type="Gene3D" id="3.40.50.300">
    <property type="entry name" value="P-loop containing nucleotide triphosphate hydrolases"/>
    <property type="match status" value="1"/>
</dbReference>
<organism evidence="6 7">
    <name type="scientific">Caldibacillus debilis GB1</name>
    <dbReference type="NCBI Taxonomy" id="1339248"/>
    <lineage>
        <taxon>Bacteria</taxon>
        <taxon>Bacillati</taxon>
        <taxon>Bacillota</taxon>
        <taxon>Bacilli</taxon>
        <taxon>Bacillales</taxon>
        <taxon>Bacillaceae</taxon>
        <taxon>Caldibacillus</taxon>
    </lineage>
</organism>
<feature type="binding site" evidence="3">
    <location>
        <position position="53"/>
    </location>
    <ligand>
        <name>substrate</name>
    </ligand>
</feature>
<sequence length="205" mass="24338">MIVIDGVVGVGKTTLANILVKERGLVLFEEPVTTNPILDKFYADRKRYAFPLQVFFLNERFKHIQRAARMKNAVLDRSIYGDCIFAKMLYEGGEMTGEEFAIYQELFKNMIQFCEPPKLMVYLEVSPEEAVKRITKRGRDYELDTEMDYWIRLNREYRTYFEEYNASPVLKINVEHLDFENDPEHQKYVLELIDRNLYDVYDVVV</sequence>
<feature type="domain" description="Deoxynucleoside kinase" evidence="5">
    <location>
        <begin position="2"/>
        <end position="194"/>
    </location>
</feature>
<accession>A0A420VDU4</accession>
<evidence type="ECO:0000256" key="4">
    <source>
        <dbReference type="PIRSR" id="PIRSR000705-3"/>
    </source>
</evidence>
<keyword evidence="6" id="KW-0418">Kinase</keyword>
<feature type="binding site" evidence="4">
    <location>
        <begin position="133"/>
        <end position="137"/>
    </location>
    <ligand>
        <name>ATP</name>
        <dbReference type="ChEBI" id="CHEBI:30616"/>
    </ligand>
</feature>
<reference evidence="6 7" key="1">
    <citation type="submission" date="2013-12" db="EMBL/GenBank/DDBJ databases">
        <title>Genome and proteome characterization of Caldibacillus debilis GB1 derived from a cellulolytic aero-tolerant co-culture.</title>
        <authorList>
            <person name="Wushke S.T."/>
            <person name="Zhang X."/>
            <person name="Fristensky B."/>
            <person name="Wilkins J.A."/>
            <person name="Levin D.B."/>
            <person name="Sparling R."/>
        </authorList>
    </citation>
    <scope>NUCLEOTIDE SEQUENCE [LARGE SCALE GENOMIC DNA]</scope>
    <source>
        <strain evidence="6 7">GB1</strain>
    </source>
</reference>
<dbReference type="InterPro" id="IPR050566">
    <property type="entry name" value="Deoxyribonucleoside_kinase"/>
</dbReference>
<feature type="active site" description="Proton acceptor" evidence="2">
    <location>
        <position position="76"/>
    </location>
</feature>
<dbReference type="AlphaFoldDB" id="A0A420VDU4"/>
<feature type="binding site" evidence="3">
    <location>
        <position position="77"/>
    </location>
    <ligand>
        <name>substrate</name>
    </ligand>
</feature>
<comment type="similarity">
    <text evidence="1">Belongs to the DCK/DGK family.</text>
</comment>
<feature type="binding site" evidence="3">
    <location>
        <position position="142"/>
    </location>
    <ligand>
        <name>substrate</name>
    </ligand>
</feature>
<protein>
    <submittedName>
        <fullName evidence="6">Deoxynucleoside kinase</fullName>
        <ecNumber evidence="6">2.7.1.76</ecNumber>
    </submittedName>
</protein>